<dbReference type="InterPro" id="IPR016066">
    <property type="entry name" value="A-D-PHexomutase_CS"/>
</dbReference>
<dbReference type="Gene3D" id="3.40.120.10">
    <property type="entry name" value="Alpha-D-Glucose-1,6-Bisphosphate, subunit A, domain 3"/>
    <property type="match status" value="3"/>
</dbReference>
<dbReference type="InterPro" id="IPR036900">
    <property type="entry name" value="A-D-PHexomutase_C_sf"/>
</dbReference>
<feature type="active site" description="Phosphoserine intermediate" evidence="8">
    <location>
        <position position="107"/>
    </location>
</feature>
<dbReference type="Pfam" id="PF02878">
    <property type="entry name" value="PGM_PMM_I"/>
    <property type="match status" value="1"/>
</dbReference>
<evidence type="ECO:0000256" key="5">
    <source>
        <dbReference type="ARBA" id="ARBA00023235"/>
    </source>
</evidence>
<feature type="domain" description="Alpha-D-phosphohexomutase alpha/beta/alpha" evidence="14">
    <location>
        <begin position="265"/>
        <end position="370"/>
    </location>
</feature>
<dbReference type="FunFam" id="3.40.120.10:FF:000001">
    <property type="entry name" value="Phosphoglucosamine mutase"/>
    <property type="match status" value="1"/>
</dbReference>
<dbReference type="InterPro" id="IPR016055">
    <property type="entry name" value="A-D-PHexomutase_a/b/a-I/II/III"/>
</dbReference>
<dbReference type="HAMAP" id="MF_01554_B">
    <property type="entry name" value="GlmM_B"/>
    <property type="match status" value="1"/>
</dbReference>
<evidence type="ECO:0000256" key="7">
    <source>
        <dbReference type="ARBA" id="ARBA00068193"/>
    </source>
</evidence>
<dbReference type="NCBIfam" id="TIGR01455">
    <property type="entry name" value="glmM"/>
    <property type="match status" value="1"/>
</dbReference>
<dbReference type="GO" id="GO:0005829">
    <property type="term" value="C:cytosol"/>
    <property type="evidence" value="ECO:0007669"/>
    <property type="project" value="TreeGrafter"/>
</dbReference>
<dbReference type="GO" id="GO:0006048">
    <property type="term" value="P:UDP-N-acetylglucosamine biosynthetic process"/>
    <property type="evidence" value="ECO:0007669"/>
    <property type="project" value="TreeGrafter"/>
</dbReference>
<keyword evidence="3 8" id="KW-0479">Metal-binding</keyword>
<comment type="PTM">
    <text evidence="8">Activated by phosphorylation.</text>
</comment>
<dbReference type="GO" id="GO:0009252">
    <property type="term" value="P:peptidoglycan biosynthetic process"/>
    <property type="evidence" value="ECO:0007669"/>
    <property type="project" value="TreeGrafter"/>
</dbReference>
<evidence type="ECO:0000256" key="8">
    <source>
        <dbReference type="HAMAP-Rule" id="MF_01554"/>
    </source>
</evidence>
<evidence type="ECO:0000256" key="4">
    <source>
        <dbReference type="ARBA" id="ARBA00022842"/>
    </source>
</evidence>
<dbReference type="GO" id="GO:0008966">
    <property type="term" value="F:phosphoglucosamine mutase activity"/>
    <property type="evidence" value="ECO:0007669"/>
    <property type="project" value="UniProtKB-UniRule"/>
</dbReference>
<evidence type="ECO:0000256" key="9">
    <source>
        <dbReference type="RuleBase" id="RU004326"/>
    </source>
</evidence>
<feature type="domain" description="Alpha-D-phosphohexomutase alpha/beta/alpha" evidence="13">
    <location>
        <begin position="163"/>
        <end position="260"/>
    </location>
</feature>
<dbReference type="GO" id="GO:0005975">
    <property type="term" value="P:carbohydrate metabolic process"/>
    <property type="evidence" value="ECO:0007669"/>
    <property type="project" value="InterPro"/>
</dbReference>
<feature type="domain" description="Alpha-D-phosphohexomutase alpha/beta/alpha" evidence="12">
    <location>
        <begin position="5"/>
        <end position="140"/>
    </location>
</feature>
<comment type="cofactor">
    <cofactor evidence="8">
        <name>Mg(2+)</name>
        <dbReference type="ChEBI" id="CHEBI:18420"/>
    </cofactor>
    <text evidence="8">Binds 1 Mg(2+) ion per subunit.</text>
</comment>
<organism evidence="15 16">
    <name type="scientific">Candidatus Kinetoplastidibacterium crithidiae TCC036E</name>
    <dbReference type="NCBI Taxonomy" id="1208918"/>
    <lineage>
        <taxon>Bacteria</taxon>
        <taxon>Pseudomonadati</taxon>
        <taxon>Pseudomonadota</taxon>
        <taxon>Betaproteobacteria</taxon>
        <taxon>Candidatus Kinetoplastidibacterium</taxon>
    </lineage>
</organism>
<evidence type="ECO:0000256" key="6">
    <source>
        <dbReference type="ARBA" id="ARBA00066330"/>
    </source>
</evidence>
<dbReference type="InterPro" id="IPR005844">
    <property type="entry name" value="A-D-PHexomutase_a/b/a-I"/>
</dbReference>
<accession>M1L3X5</accession>
<keyword evidence="5 8" id="KW-0413">Isomerase</keyword>
<comment type="similarity">
    <text evidence="1 8 9">Belongs to the phosphohexose mutase family.</text>
</comment>
<name>M1L3X5_9PROT</name>
<feature type="binding site" evidence="8">
    <location>
        <position position="249"/>
    </location>
    <ligand>
        <name>Mg(2+)</name>
        <dbReference type="ChEBI" id="CHEBI:18420"/>
    </ligand>
</feature>
<dbReference type="InterPro" id="IPR050060">
    <property type="entry name" value="Phosphoglucosamine_mutase"/>
</dbReference>
<keyword evidence="2 8" id="KW-0597">Phosphoprotein</keyword>
<dbReference type="InterPro" id="IPR005846">
    <property type="entry name" value="A-D-PHexomutase_a/b/a-III"/>
</dbReference>
<evidence type="ECO:0000313" key="16">
    <source>
        <dbReference type="Proteomes" id="UP000011686"/>
    </source>
</evidence>
<dbReference type="InterPro" id="IPR006352">
    <property type="entry name" value="GlmM_bact"/>
</dbReference>
<dbReference type="InterPro" id="IPR005843">
    <property type="entry name" value="A-D-PHexomutase_C"/>
</dbReference>
<dbReference type="eggNOG" id="COG1109">
    <property type="taxonomic scope" value="Bacteria"/>
</dbReference>
<feature type="binding site" description="via phosphate group" evidence="8">
    <location>
        <position position="107"/>
    </location>
    <ligand>
        <name>Mg(2+)</name>
        <dbReference type="ChEBI" id="CHEBI:18420"/>
    </ligand>
</feature>
<dbReference type="GO" id="GO:0004615">
    <property type="term" value="F:phosphomannomutase activity"/>
    <property type="evidence" value="ECO:0007669"/>
    <property type="project" value="TreeGrafter"/>
</dbReference>
<evidence type="ECO:0000313" key="15">
    <source>
        <dbReference type="EMBL" id="AGF47443.1"/>
    </source>
</evidence>
<dbReference type="AlphaFoldDB" id="M1L3X5"/>
<evidence type="ECO:0000259" key="14">
    <source>
        <dbReference type="Pfam" id="PF02880"/>
    </source>
</evidence>
<dbReference type="PRINTS" id="PR00509">
    <property type="entry name" value="PGMPMM"/>
</dbReference>
<dbReference type="GO" id="GO:0000287">
    <property type="term" value="F:magnesium ion binding"/>
    <property type="evidence" value="ECO:0007669"/>
    <property type="project" value="UniProtKB-UniRule"/>
</dbReference>
<dbReference type="InterPro" id="IPR005841">
    <property type="entry name" value="Alpha-D-phosphohexomutase_SF"/>
</dbReference>
<keyword evidence="16" id="KW-1185">Reference proteome</keyword>
<comment type="function">
    <text evidence="8 10">Catalyzes the conversion of glucosamine-6-phosphate to glucosamine-1-phosphate.</text>
</comment>
<dbReference type="HOGENOM" id="CLU_016950_7_0_4"/>
<dbReference type="NCBIfam" id="NF008139">
    <property type="entry name" value="PRK10887.1"/>
    <property type="match status" value="1"/>
</dbReference>
<dbReference type="Pfam" id="PF02880">
    <property type="entry name" value="PGM_PMM_III"/>
    <property type="match status" value="1"/>
</dbReference>
<evidence type="ECO:0000256" key="1">
    <source>
        <dbReference type="ARBA" id="ARBA00010231"/>
    </source>
</evidence>
<evidence type="ECO:0000259" key="12">
    <source>
        <dbReference type="Pfam" id="PF02878"/>
    </source>
</evidence>
<sequence>MYKNKYFGTDGIRGLVGGSLINIEFAFRLGFAAGLVFADRYNNCNKAVIITRDTRSSSSMLESAIQTGFLASGVDVFIADSYPMPTSSASFLVKSLNVLAGVVVSASHNPYHYNGFKFFSHDGFKLSEEVEIEIERRIDECKLDISYANKFGQSRLLKTSVNQYIRFCQDSFPDNLSLRGLRIVVDAANGSAYKIAPTVFKNLGAEVYSIGVDPDGFNINDGVGSLSTELLSDTVVKNKADLGIALDGDSDRVKILDSKGTEFAGDELLYVIIKDRLLFNRVEGVVGTCMTNYGFELQMRKLGIGFDRANVGDRSVTEQLNKRGWLYGGENSGHIVCLDYHTTGDGIIAALQVLAAIVRSQENLSSILSDLHMYSQKIINIPWDTTLSWEDNNSLKSIFEVVKKELDGRGRILIRKSGTEPVLRVMVEAEQMVLVEESISKIISCI</sequence>
<dbReference type="Pfam" id="PF02879">
    <property type="entry name" value="PGM_PMM_II"/>
    <property type="match status" value="1"/>
</dbReference>
<dbReference type="SUPFAM" id="SSF53738">
    <property type="entry name" value="Phosphoglucomutase, first 3 domains"/>
    <property type="match status" value="3"/>
</dbReference>
<reference evidence="15 16" key="1">
    <citation type="journal article" date="2013" name="Genome Biol. Evol.">
        <title>Genome evolution and phylogenomic analysis of candidatus kinetoplastibacterium, the betaproteobacterial endosymbionts of strigomonas and angomonas.</title>
        <authorList>
            <person name="Alves J.M."/>
            <person name="Serrano M.G."/>
            <person name="Maia da Silva F."/>
            <person name="Voegtly L.J."/>
            <person name="Matveyev A.V."/>
            <person name="Teixeira M.M."/>
            <person name="Camargo E.P."/>
            <person name="Buck G.A."/>
        </authorList>
    </citation>
    <scope>NUCLEOTIDE SEQUENCE [LARGE SCALE GENOMIC DNA]</scope>
    <source>
        <strain evidence="15 16">TCC036E</strain>
    </source>
</reference>
<dbReference type="EC" id="5.4.2.10" evidence="6 8"/>
<evidence type="ECO:0000259" key="13">
    <source>
        <dbReference type="Pfam" id="PF02879"/>
    </source>
</evidence>
<dbReference type="PROSITE" id="PS00710">
    <property type="entry name" value="PGM_PMM"/>
    <property type="match status" value="1"/>
</dbReference>
<dbReference type="FunFam" id="3.40.120.10:FF:000002">
    <property type="entry name" value="Phosphoglucosamine mutase"/>
    <property type="match status" value="1"/>
</dbReference>
<dbReference type="PANTHER" id="PTHR42946:SF1">
    <property type="entry name" value="PHOSPHOGLUCOMUTASE (ALPHA-D-GLUCOSE-1,6-BISPHOSPHATE-DEPENDENT)"/>
    <property type="match status" value="1"/>
</dbReference>
<dbReference type="RefSeq" id="WP_015238986.1">
    <property type="nucleotide sequence ID" value="NC_020283.1"/>
</dbReference>
<dbReference type="SUPFAM" id="SSF55957">
    <property type="entry name" value="Phosphoglucomutase, C-terminal domain"/>
    <property type="match status" value="1"/>
</dbReference>
<dbReference type="Pfam" id="PF00408">
    <property type="entry name" value="PGM_PMM_IV"/>
    <property type="match status" value="1"/>
</dbReference>
<dbReference type="STRING" id="1208918.CDEE_0376"/>
<proteinExistence type="inferred from homology"/>
<feature type="domain" description="Alpha-D-phosphohexomutase C-terminal" evidence="11">
    <location>
        <begin position="389"/>
        <end position="432"/>
    </location>
</feature>
<protein>
    <recommendedName>
        <fullName evidence="7 8">Phosphoglucosamine mutase</fullName>
        <ecNumber evidence="6 8">5.4.2.10</ecNumber>
    </recommendedName>
</protein>
<dbReference type="PATRIC" id="fig|1208918.3.peg.138"/>
<feature type="binding site" evidence="8">
    <location>
        <position position="251"/>
    </location>
    <ligand>
        <name>Mg(2+)</name>
        <dbReference type="ChEBI" id="CHEBI:18420"/>
    </ligand>
</feature>
<dbReference type="EMBL" id="CP003804">
    <property type="protein sequence ID" value="AGF47443.1"/>
    <property type="molecule type" value="Genomic_DNA"/>
</dbReference>
<feature type="binding site" evidence="8">
    <location>
        <position position="247"/>
    </location>
    <ligand>
        <name>Mg(2+)</name>
        <dbReference type="ChEBI" id="CHEBI:18420"/>
    </ligand>
</feature>
<feature type="modified residue" description="Phosphoserine" evidence="8">
    <location>
        <position position="107"/>
    </location>
</feature>
<evidence type="ECO:0000256" key="2">
    <source>
        <dbReference type="ARBA" id="ARBA00022553"/>
    </source>
</evidence>
<comment type="catalytic activity">
    <reaction evidence="8 10">
        <text>alpha-D-glucosamine 1-phosphate = D-glucosamine 6-phosphate</text>
        <dbReference type="Rhea" id="RHEA:23424"/>
        <dbReference type="ChEBI" id="CHEBI:58516"/>
        <dbReference type="ChEBI" id="CHEBI:58725"/>
        <dbReference type="EC" id="5.4.2.10"/>
    </reaction>
</comment>
<evidence type="ECO:0000256" key="3">
    <source>
        <dbReference type="ARBA" id="ARBA00022723"/>
    </source>
</evidence>
<dbReference type="InterPro" id="IPR005845">
    <property type="entry name" value="A-D-PHexomutase_a/b/a-II"/>
</dbReference>
<evidence type="ECO:0000256" key="10">
    <source>
        <dbReference type="RuleBase" id="RU004327"/>
    </source>
</evidence>
<evidence type="ECO:0000259" key="11">
    <source>
        <dbReference type="Pfam" id="PF00408"/>
    </source>
</evidence>
<gene>
    <name evidence="8" type="primary">glmM</name>
    <name evidence="15" type="ORF">CDEE_0376</name>
</gene>
<dbReference type="PANTHER" id="PTHR42946">
    <property type="entry name" value="PHOSPHOHEXOSE MUTASE"/>
    <property type="match status" value="1"/>
</dbReference>
<dbReference type="Proteomes" id="UP000011686">
    <property type="component" value="Chromosome"/>
</dbReference>
<dbReference type="Gene3D" id="3.30.310.50">
    <property type="entry name" value="Alpha-D-phosphohexomutase, C-terminal domain"/>
    <property type="match status" value="1"/>
</dbReference>
<keyword evidence="4 8" id="KW-0460">Magnesium</keyword>
<dbReference type="KEGG" id="kct:CDEE_0376"/>